<dbReference type="Pfam" id="PF13843">
    <property type="entry name" value="DDE_Tnp_1_7"/>
    <property type="match status" value="1"/>
</dbReference>
<dbReference type="GO" id="GO:0007420">
    <property type="term" value="P:brain development"/>
    <property type="evidence" value="ECO:0007669"/>
    <property type="project" value="TreeGrafter"/>
</dbReference>
<comment type="similarity">
    <text evidence="2">Belongs to the type I cytokine receptor family. Type 2 subfamily.</text>
</comment>
<evidence type="ECO:0000259" key="11">
    <source>
        <dbReference type="PROSITE" id="PS50853"/>
    </source>
</evidence>
<dbReference type="GO" id="GO:0005886">
    <property type="term" value="C:plasma membrane"/>
    <property type="evidence" value="ECO:0007669"/>
    <property type="project" value="TreeGrafter"/>
</dbReference>
<keyword evidence="10" id="KW-0325">Glycoprotein</keyword>
<dbReference type="InterPro" id="IPR003529">
    <property type="entry name" value="Hematopoietin_rcpt_Gp130_CS"/>
</dbReference>
<evidence type="ECO:0000256" key="10">
    <source>
        <dbReference type="ARBA" id="ARBA00023180"/>
    </source>
</evidence>
<dbReference type="InterPro" id="IPR029526">
    <property type="entry name" value="PGBD"/>
</dbReference>
<dbReference type="FunFam" id="2.60.40.10:FF:000035">
    <property type="entry name" value="Contactin 1"/>
    <property type="match status" value="1"/>
</dbReference>
<dbReference type="GO" id="GO:0007411">
    <property type="term" value="P:axon guidance"/>
    <property type="evidence" value="ECO:0007669"/>
    <property type="project" value="TreeGrafter"/>
</dbReference>
<evidence type="ECO:0000256" key="1">
    <source>
        <dbReference type="ARBA" id="ARBA00004479"/>
    </source>
</evidence>
<keyword evidence="4" id="KW-0732">Signal</keyword>
<comment type="subcellular location">
    <subcellularLocation>
        <location evidence="1">Membrane</location>
        <topology evidence="1">Single-pass type I membrane protein</topology>
    </subcellularLocation>
</comment>
<dbReference type="Proteomes" id="UP000887159">
    <property type="component" value="Unassembled WGS sequence"/>
</dbReference>
<name>A0A8X6SDX6_TRICX</name>
<evidence type="ECO:0000256" key="8">
    <source>
        <dbReference type="ARBA" id="ARBA00023157"/>
    </source>
</evidence>
<evidence type="ECO:0000313" key="12">
    <source>
        <dbReference type="EMBL" id="GFY07482.1"/>
    </source>
</evidence>
<keyword evidence="3" id="KW-0812">Transmembrane</keyword>
<proteinExistence type="inferred from homology"/>
<gene>
    <name evidence="12" type="primary">Nrg</name>
    <name evidence="12" type="ORF">TNCV_5086671</name>
</gene>
<dbReference type="SUPFAM" id="SSF49265">
    <property type="entry name" value="Fibronectin type III"/>
    <property type="match status" value="2"/>
</dbReference>
<feature type="domain" description="Fibronectin type-III" evidence="11">
    <location>
        <begin position="117"/>
        <end position="214"/>
    </location>
</feature>
<dbReference type="Gene3D" id="2.60.40.10">
    <property type="entry name" value="Immunoglobulins"/>
    <property type="match status" value="4"/>
</dbReference>
<dbReference type="CDD" id="cd00063">
    <property type="entry name" value="FN3"/>
    <property type="match status" value="4"/>
</dbReference>
<evidence type="ECO:0000256" key="3">
    <source>
        <dbReference type="ARBA" id="ARBA00022692"/>
    </source>
</evidence>
<sequence length="619" mass="70577">MNQWLNSRTFIPQTIYADETCEKRDKNLAECDSKTGYVYYMNIYSGKETGGVQGTLGERVVSKLMETIRGKDVVLAFDRFFTSVHLMEILKFPAVGMCIKTRKDVPNFATKLSKRDVPNPPRIEHVDCDGLSAMVVWKPMGDRRAPILSYSVQFNTSFTPDTWENAFKNIPAADTRVKVEMSPWANYTFRVRARNKIGPSEPSGPSHYCATPEAVPYKNPDKVMGRGTQPDNLVISWTPMPLIEHNAPEFFYKLFWKRDDDPQATWKSEKITDWRQNQLVVDYQPTFKRYRIKVEAHNRRGQAPVPPEVIGYSGEDVPKEAPLNFRLLHIRDAKSAVFEWNPVSPDSLYGHFRGYKIQTWTSEETEDHLREVIVPRNVTEALVDIFRPYSRNIVRVCAFNDVYNGPPSDAIDFLTPEGTPGPVSYFEAIPMGASALYLIWKRPMEPNGNLTGYRIYYRKVDGTSLGTVLERQPAITDSRETRAKLAGLQPDTKYRVIIHACTRVGQGDPYYIEVKTNEQAAENGGSKLLGNQYHVLPLILDGDLNIDFDEDEGLGLVQFLKPEFNLDFVSGKELRISRKENSTHSCLVREHEVERGNRIDAPQSLARIYREGRGMNQPA</sequence>
<dbReference type="PROSITE" id="PS01353">
    <property type="entry name" value="HEMATOPO_REC_L_F2"/>
    <property type="match status" value="1"/>
</dbReference>
<accession>A0A8X6SDX6</accession>
<dbReference type="InterPro" id="IPR013783">
    <property type="entry name" value="Ig-like_fold"/>
</dbReference>
<keyword evidence="5" id="KW-0677">Repeat</keyword>
<evidence type="ECO:0000256" key="6">
    <source>
        <dbReference type="ARBA" id="ARBA00022989"/>
    </source>
</evidence>
<organism evidence="12 13">
    <name type="scientific">Trichonephila clavipes</name>
    <name type="common">Golden silk orbweaver</name>
    <name type="synonym">Nephila clavipes</name>
    <dbReference type="NCBI Taxonomy" id="2585209"/>
    <lineage>
        <taxon>Eukaryota</taxon>
        <taxon>Metazoa</taxon>
        <taxon>Ecdysozoa</taxon>
        <taxon>Arthropoda</taxon>
        <taxon>Chelicerata</taxon>
        <taxon>Arachnida</taxon>
        <taxon>Araneae</taxon>
        <taxon>Araneomorphae</taxon>
        <taxon>Entelegynae</taxon>
        <taxon>Araneoidea</taxon>
        <taxon>Nephilidae</taxon>
        <taxon>Trichonephila</taxon>
    </lineage>
</organism>
<dbReference type="PANTHER" id="PTHR44170">
    <property type="entry name" value="PROTEIN SIDEKICK"/>
    <property type="match status" value="1"/>
</dbReference>
<dbReference type="GO" id="GO:0030424">
    <property type="term" value="C:axon"/>
    <property type="evidence" value="ECO:0007669"/>
    <property type="project" value="TreeGrafter"/>
</dbReference>
<feature type="domain" description="Fibronectin type-III" evidence="11">
    <location>
        <begin position="219"/>
        <end position="316"/>
    </location>
</feature>
<feature type="domain" description="Fibronectin type-III" evidence="11">
    <location>
        <begin position="419"/>
        <end position="520"/>
    </location>
</feature>
<dbReference type="AlphaFoldDB" id="A0A8X6SDX6"/>
<dbReference type="PROSITE" id="PS50853">
    <property type="entry name" value="FN3"/>
    <property type="match status" value="4"/>
</dbReference>
<dbReference type="FunFam" id="2.60.40.10:FF:000028">
    <property type="entry name" value="Neuronal cell adhesion molecule"/>
    <property type="match status" value="1"/>
</dbReference>
<evidence type="ECO:0000256" key="4">
    <source>
        <dbReference type="ARBA" id="ARBA00022729"/>
    </source>
</evidence>
<keyword evidence="6" id="KW-1133">Transmembrane helix</keyword>
<dbReference type="Pfam" id="PF00041">
    <property type="entry name" value="fn3"/>
    <property type="match status" value="3"/>
</dbReference>
<keyword evidence="8" id="KW-1015">Disulfide bond</keyword>
<evidence type="ECO:0000256" key="7">
    <source>
        <dbReference type="ARBA" id="ARBA00023136"/>
    </source>
</evidence>
<evidence type="ECO:0000256" key="5">
    <source>
        <dbReference type="ARBA" id="ARBA00022737"/>
    </source>
</evidence>
<dbReference type="EMBL" id="BMAU01021272">
    <property type="protein sequence ID" value="GFY07482.1"/>
    <property type="molecule type" value="Genomic_DNA"/>
</dbReference>
<keyword evidence="13" id="KW-1185">Reference proteome</keyword>
<feature type="domain" description="Fibronectin type-III" evidence="11">
    <location>
        <begin position="321"/>
        <end position="418"/>
    </location>
</feature>
<dbReference type="SMART" id="SM00060">
    <property type="entry name" value="FN3"/>
    <property type="match status" value="4"/>
</dbReference>
<evidence type="ECO:0000256" key="2">
    <source>
        <dbReference type="ARBA" id="ARBA00008921"/>
    </source>
</evidence>
<protein>
    <submittedName>
        <fullName evidence="12">Neuroglian</fullName>
    </submittedName>
</protein>
<dbReference type="FunFam" id="2.60.40.10:FF:001687">
    <property type="entry name" value="Neuroglian, isoform E"/>
    <property type="match status" value="1"/>
</dbReference>
<keyword evidence="9" id="KW-0675">Receptor</keyword>
<dbReference type="GO" id="GO:0098632">
    <property type="term" value="F:cell-cell adhesion mediator activity"/>
    <property type="evidence" value="ECO:0007669"/>
    <property type="project" value="TreeGrafter"/>
</dbReference>
<dbReference type="InterPro" id="IPR003961">
    <property type="entry name" value="FN3_dom"/>
</dbReference>
<reference evidence="12" key="1">
    <citation type="submission" date="2020-08" db="EMBL/GenBank/DDBJ databases">
        <title>Multicomponent nature underlies the extraordinary mechanical properties of spider dragline silk.</title>
        <authorList>
            <person name="Kono N."/>
            <person name="Nakamura H."/>
            <person name="Mori M."/>
            <person name="Yoshida Y."/>
            <person name="Ohtoshi R."/>
            <person name="Malay A.D."/>
            <person name="Moran D.A.P."/>
            <person name="Tomita M."/>
            <person name="Numata K."/>
            <person name="Arakawa K."/>
        </authorList>
    </citation>
    <scope>NUCLEOTIDE SEQUENCE</scope>
</reference>
<dbReference type="PANTHER" id="PTHR44170:SF6">
    <property type="entry name" value="CONTACTIN"/>
    <property type="match status" value="1"/>
</dbReference>
<dbReference type="InterPro" id="IPR036116">
    <property type="entry name" value="FN3_sf"/>
</dbReference>
<evidence type="ECO:0000313" key="13">
    <source>
        <dbReference type="Proteomes" id="UP000887159"/>
    </source>
</evidence>
<keyword evidence="7" id="KW-0472">Membrane</keyword>
<comment type="caution">
    <text evidence="12">The sequence shown here is derived from an EMBL/GenBank/DDBJ whole genome shotgun (WGS) entry which is preliminary data.</text>
</comment>
<evidence type="ECO:0000256" key="9">
    <source>
        <dbReference type="ARBA" id="ARBA00023170"/>
    </source>
</evidence>
<dbReference type="GO" id="GO:0004896">
    <property type="term" value="F:cytokine receptor activity"/>
    <property type="evidence" value="ECO:0007669"/>
    <property type="project" value="InterPro"/>
</dbReference>